<dbReference type="KEGG" id="vg:5130283"/>
<dbReference type="RefSeq" id="YP_238546.1">
    <property type="nucleotide sequence ID" value="NC_007021.1"/>
</dbReference>
<dbReference type="SMR" id="A0A6H0X5L3"/>
<dbReference type="EMBL" id="MT151386">
    <property type="protein sequence ID" value="QIW89205.1"/>
    <property type="molecule type" value="Genomic_DNA"/>
</dbReference>
<protein>
    <submittedName>
        <fullName evidence="1">Uncharacterized protein</fullName>
    </submittedName>
</protein>
<evidence type="ECO:0000313" key="2">
    <source>
        <dbReference type="Proteomes" id="UP000503318"/>
    </source>
</evidence>
<gene>
    <name evidence="1" type="ORF">TwortDSMZ_097</name>
</gene>
<organism evidence="1 2">
    <name type="scientific">Staphylococcus phage Twort (strain DSM 17442 / HER 48)</name>
    <name type="common">Bacteriophage Twort</name>
    <dbReference type="NCBI Taxonomy" id="2908167"/>
    <lineage>
        <taxon>Viruses</taxon>
        <taxon>Duplodnaviria</taxon>
        <taxon>Heunggongvirae</taxon>
        <taxon>Uroviricota</taxon>
        <taxon>Caudoviricetes</taxon>
        <taxon>Herelleviridae</taxon>
        <taxon>Twortvirinae</taxon>
        <taxon>Twortvirus</taxon>
        <taxon>Twortvirus twort</taxon>
    </lineage>
</organism>
<dbReference type="Proteomes" id="UP000503318">
    <property type="component" value="Segment"/>
</dbReference>
<organismHost>
    <name type="scientific">Twortvirus twort</name>
    <dbReference type="NCBI Taxonomy" id="55510"/>
</organismHost>
<reference evidence="1 2" key="1">
    <citation type="submission" date="2020-03" db="EMBL/GenBank/DDBJ databases">
        <title>Variable regions in the genome of staphylococcal bacteriophage Twort.</title>
        <authorList>
            <person name="Glowacka-Rutkowska A."/>
            <person name="Gawor J."/>
            <person name="Lobocka M."/>
        </authorList>
    </citation>
    <scope>NUCLEOTIDE SEQUENCE [LARGE SCALE GENOMIC DNA]</scope>
</reference>
<proteinExistence type="predicted"/>
<sequence>MRLRNGYALKTLSTSFNRIYKKLNRKFYSMGHIPMLFLLNIKEI</sequence>
<name>A0A6H0X5L3_BPTWO</name>
<evidence type="ECO:0000313" key="1">
    <source>
        <dbReference type="EMBL" id="QIW89205.1"/>
    </source>
</evidence>
<accession>A0A6H0X5L3</accession>